<evidence type="ECO:0000313" key="1">
    <source>
        <dbReference type="EMBL" id="KWT66262.1"/>
    </source>
</evidence>
<gene>
    <name evidence="1" type="ORF">APY04_2458</name>
</gene>
<keyword evidence="2" id="KW-1185">Reference proteome</keyword>
<name>A0A109BCT1_HYPSL</name>
<organism evidence="1 2">
    <name type="scientific">Hyphomicrobium sulfonivorans</name>
    <dbReference type="NCBI Taxonomy" id="121290"/>
    <lineage>
        <taxon>Bacteria</taxon>
        <taxon>Pseudomonadati</taxon>
        <taxon>Pseudomonadota</taxon>
        <taxon>Alphaproteobacteria</taxon>
        <taxon>Hyphomicrobiales</taxon>
        <taxon>Hyphomicrobiaceae</taxon>
        <taxon>Hyphomicrobium</taxon>
    </lineage>
</organism>
<proteinExistence type="predicted"/>
<sequence>MATAIVTIASVTPLAAEEKAARNETKIEHRSATSCVGLDIHTCQTKGECLWRKQRATRFGDVRQPHCRVRPYEQVAKKTA</sequence>
<protein>
    <submittedName>
        <fullName evidence="1">Uncharacterized protein</fullName>
    </submittedName>
</protein>
<dbReference type="PATRIC" id="fig|121290.4.peg.360"/>
<accession>A0A109BCT1</accession>
<comment type="caution">
    <text evidence="1">The sequence shown here is derived from an EMBL/GenBank/DDBJ whole genome shotgun (WGS) entry which is preliminary data.</text>
</comment>
<dbReference type="Proteomes" id="UP000059074">
    <property type="component" value="Unassembled WGS sequence"/>
</dbReference>
<dbReference type="EMBL" id="LMTR01000073">
    <property type="protein sequence ID" value="KWT66262.1"/>
    <property type="molecule type" value="Genomic_DNA"/>
</dbReference>
<evidence type="ECO:0000313" key="2">
    <source>
        <dbReference type="Proteomes" id="UP000059074"/>
    </source>
</evidence>
<dbReference type="AlphaFoldDB" id="A0A109BCT1"/>
<reference evidence="1 2" key="1">
    <citation type="submission" date="2015-10" db="EMBL/GenBank/DDBJ databases">
        <title>Transcriptomic analysis of a linuron degrading triple-species bacterial consortium.</title>
        <authorList>
            <person name="Albers P."/>
        </authorList>
    </citation>
    <scope>NUCLEOTIDE SEQUENCE [LARGE SCALE GENOMIC DNA]</scope>
    <source>
        <strain evidence="1 2">WDL6</strain>
    </source>
</reference>